<dbReference type="Pfam" id="PF16304">
    <property type="entry name" value="DUF4946"/>
    <property type="match status" value="1"/>
</dbReference>
<evidence type="ECO:0000313" key="2">
    <source>
        <dbReference type="Proteomes" id="UP000217830"/>
    </source>
</evidence>
<comment type="caution">
    <text evidence="1">The sequence shown here is derived from an EMBL/GenBank/DDBJ whole genome shotgun (WGS) entry which is preliminary data.</text>
</comment>
<dbReference type="AlphaFoldDB" id="A0A2A2PDU5"/>
<accession>A0A2A2PDU5</accession>
<keyword evidence="2" id="KW-1185">Reference proteome</keyword>
<sequence>MIRMRGGIAKPNARLALWATGPQTLLLNLRVPLVMIRPFNVLFVCLFSSLLAAPAWADQPSITWPAGWEIQALPDTPPQVSRQRAVKNDADGNQVMVMELTMTQVEAGHQVNVQGVLLEMRKSIQKDFFQGGYQSVCNKVHPAKLGALDALETTCTITENGRHVLSQTLVAAVGADKAYVLSYAGQAEIYKASADEIVAVRNSLKL</sequence>
<dbReference type="InterPro" id="IPR032543">
    <property type="entry name" value="DUF4946"/>
</dbReference>
<reference evidence="1 2" key="1">
    <citation type="submission" date="2017-08" db="EMBL/GenBank/DDBJ databases">
        <title>Draft Genome Sequence of Pseudomonas moraviensis TYU6, isolated from Taxus cuspidata by using PacBio Single-Molecule Real-Time Technology.</title>
        <authorList>
            <person name="Baek K.-H."/>
            <person name="Mishra A.K."/>
        </authorList>
    </citation>
    <scope>NUCLEOTIDE SEQUENCE [LARGE SCALE GENOMIC DNA]</scope>
    <source>
        <strain evidence="1 2">TYU6</strain>
    </source>
</reference>
<dbReference type="EMBL" id="NRST01000001">
    <property type="protein sequence ID" value="PAW53836.1"/>
    <property type="molecule type" value="Genomic_DNA"/>
</dbReference>
<gene>
    <name evidence="1" type="ORF">CKQ80_00560</name>
</gene>
<evidence type="ECO:0000313" key="1">
    <source>
        <dbReference type="EMBL" id="PAW53836.1"/>
    </source>
</evidence>
<name>A0A2A2PDU5_9PSED</name>
<organism evidence="1 2">
    <name type="scientific">Pseudomonas moraviensis</name>
    <dbReference type="NCBI Taxonomy" id="321662"/>
    <lineage>
        <taxon>Bacteria</taxon>
        <taxon>Pseudomonadati</taxon>
        <taxon>Pseudomonadota</taxon>
        <taxon>Gammaproteobacteria</taxon>
        <taxon>Pseudomonadales</taxon>
        <taxon>Pseudomonadaceae</taxon>
        <taxon>Pseudomonas</taxon>
    </lineage>
</organism>
<proteinExistence type="predicted"/>
<dbReference type="Proteomes" id="UP000217830">
    <property type="component" value="Unassembled WGS sequence"/>
</dbReference>
<protein>
    <submittedName>
        <fullName evidence="1">DUF4946 domain-containing protein</fullName>
    </submittedName>
</protein>